<sequence>MTLSLDTIKNFLVSRNLVQSGSSIEDPKPELGFKLSHNEHTKQLKVKVIGARHLPTSYGSIRPEGYLVKVKVYPGSEKLETQMVKESWPTFNQEFTFDLLQMSSAKSTDQFVGKFVVLTIYAILESQDLCEKSKSKNSVMKIVSTITSREGIRRDDKTRRSKRISLSNRRTVGAVTYNLEPKLFTQKLRNNCLTTPDIWREVQTISSGREVESRESKKGELEITFSYSNSEDGNNDLLEVSLSRLRCSINTMQEHEKYGGSLYIKMTAQCDGELLAKWKSDRFQPTISMKIEPKTAIMHAFIKKNQLNNITITIRLMNKNALAKKTLLGKIELNMKSDLWQKVIQNPSIPVTEMMRFS</sequence>
<dbReference type="GO" id="GO:0001786">
    <property type="term" value="F:phosphatidylserine binding"/>
    <property type="evidence" value="ECO:0007669"/>
    <property type="project" value="TreeGrafter"/>
</dbReference>
<dbReference type="GO" id="GO:0005509">
    <property type="term" value="F:calcium ion binding"/>
    <property type="evidence" value="ECO:0007669"/>
    <property type="project" value="TreeGrafter"/>
</dbReference>
<dbReference type="KEGG" id="apln:108732533"/>
<dbReference type="InterPro" id="IPR035892">
    <property type="entry name" value="C2_domain_sf"/>
</dbReference>
<feature type="domain" description="C2" evidence="1">
    <location>
        <begin position="43"/>
        <end position="101"/>
    </location>
</feature>
<dbReference type="CDD" id="cd00030">
    <property type="entry name" value="C2"/>
    <property type="match status" value="1"/>
</dbReference>
<gene>
    <name evidence="3 4 5" type="primary">LOC108732533</name>
</gene>
<evidence type="ECO:0000313" key="3">
    <source>
        <dbReference type="RefSeq" id="XP_018318903.1"/>
    </source>
</evidence>
<dbReference type="PANTHER" id="PTHR10024:SF374">
    <property type="entry name" value="C2 DOMAIN-CONTAINING PROTEIN"/>
    <property type="match status" value="1"/>
</dbReference>
<dbReference type="AlphaFoldDB" id="A0A1W4W437"/>
<dbReference type="GO" id="GO:0070382">
    <property type="term" value="C:exocytic vesicle"/>
    <property type="evidence" value="ECO:0007669"/>
    <property type="project" value="TreeGrafter"/>
</dbReference>
<dbReference type="InterPro" id="IPR000008">
    <property type="entry name" value="C2_dom"/>
</dbReference>
<name>A0A1W4W437_AGRPL</name>
<evidence type="ECO:0000313" key="4">
    <source>
        <dbReference type="RefSeq" id="XP_018318904.1"/>
    </source>
</evidence>
<reference evidence="3 4" key="1">
    <citation type="submission" date="2025-04" db="UniProtKB">
        <authorList>
            <consortium name="RefSeq"/>
        </authorList>
    </citation>
    <scope>IDENTIFICATION</scope>
    <source>
        <tissue evidence="3 4">Entire body</tissue>
    </source>
</reference>
<dbReference type="RefSeq" id="XP_018318904.1">
    <property type="nucleotide sequence ID" value="XM_018463402.2"/>
</dbReference>
<dbReference type="SUPFAM" id="SSF49562">
    <property type="entry name" value="C2 domain (Calcium/lipid-binding domain, CaLB)"/>
    <property type="match status" value="1"/>
</dbReference>
<dbReference type="OrthoDB" id="8251120at2759"/>
<dbReference type="PANTHER" id="PTHR10024">
    <property type="entry name" value="SYNAPTOTAGMIN"/>
    <property type="match status" value="1"/>
</dbReference>
<dbReference type="GeneID" id="108732533"/>
<dbReference type="Pfam" id="PF00168">
    <property type="entry name" value="C2"/>
    <property type="match status" value="1"/>
</dbReference>
<dbReference type="RefSeq" id="XP_018318905.1">
    <property type="nucleotide sequence ID" value="XM_018463403.2"/>
</dbReference>
<organism evidence="2 4">
    <name type="scientific">Agrilus planipennis</name>
    <name type="common">Emerald ash borer</name>
    <name type="synonym">Agrilus marcopoli</name>
    <dbReference type="NCBI Taxonomy" id="224129"/>
    <lineage>
        <taxon>Eukaryota</taxon>
        <taxon>Metazoa</taxon>
        <taxon>Ecdysozoa</taxon>
        <taxon>Arthropoda</taxon>
        <taxon>Hexapoda</taxon>
        <taxon>Insecta</taxon>
        <taxon>Pterygota</taxon>
        <taxon>Neoptera</taxon>
        <taxon>Endopterygota</taxon>
        <taxon>Coleoptera</taxon>
        <taxon>Polyphaga</taxon>
        <taxon>Elateriformia</taxon>
        <taxon>Buprestoidea</taxon>
        <taxon>Buprestidae</taxon>
        <taxon>Agrilinae</taxon>
        <taxon>Agrilus</taxon>
    </lineage>
</organism>
<evidence type="ECO:0000259" key="1">
    <source>
        <dbReference type="Pfam" id="PF00168"/>
    </source>
</evidence>
<dbReference type="Gene3D" id="2.60.40.150">
    <property type="entry name" value="C2 domain"/>
    <property type="match status" value="2"/>
</dbReference>
<dbReference type="GO" id="GO:0000149">
    <property type="term" value="F:SNARE binding"/>
    <property type="evidence" value="ECO:0007669"/>
    <property type="project" value="TreeGrafter"/>
</dbReference>
<dbReference type="GO" id="GO:0005544">
    <property type="term" value="F:calcium-dependent phospholipid binding"/>
    <property type="evidence" value="ECO:0007669"/>
    <property type="project" value="TreeGrafter"/>
</dbReference>
<evidence type="ECO:0000313" key="5">
    <source>
        <dbReference type="RefSeq" id="XP_018318905.1"/>
    </source>
</evidence>
<evidence type="ECO:0000313" key="2">
    <source>
        <dbReference type="Proteomes" id="UP000192223"/>
    </source>
</evidence>
<keyword evidence="2" id="KW-1185">Reference proteome</keyword>
<dbReference type="Proteomes" id="UP000192223">
    <property type="component" value="Unplaced"/>
</dbReference>
<accession>A0A1W4W437</accession>
<dbReference type="GO" id="GO:0030276">
    <property type="term" value="F:clathrin binding"/>
    <property type="evidence" value="ECO:0007669"/>
    <property type="project" value="TreeGrafter"/>
</dbReference>
<dbReference type="RefSeq" id="XP_018318903.1">
    <property type="nucleotide sequence ID" value="XM_018463401.2"/>
</dbReference>
<dbReference type="GO" id="GO:0017156">
    <property type="term" value="P:calcium-ion regulated exocytosis"/>
    <property type="evidence" value="ECO:0007669"/>
    <property type="project" value="TreeGrafter"/>
</dbReference>
<proteinExistence type="predicted"/>
<dbReference type="GO" id="GO:0005886">
    <property type="term" value="C:plasma membrane"/>
    <property type="evidence" value="ECO:0007669"/>
    <property type="project" value="TreeGrafter"/>
</dbReference>
<protein>
    <submittedName>
        <fullName evidence="3 4">Uncharacterized protein LOC108732533</fullName>
    </submittedName>
</protein>